<sequence>MQPATPLLRAKGEAEVTASAYLSGRLEGSAAYSPLNHLVVRAAGGLTTTQKDSAVFSNRQFELSLGTYRQLGPEWLVGGSGGYGRGEGHRNFRLGRAELLSDTTTYRRYAARYHTLFTDIFLAHEGNWSTWGVAYRLSQVRFGFLTNNGQPVPLRRMTRNEPMVFVRLSNRQGIMRWGQLQLASSFSWSSDYIGSSLNSPERADLKEGRIFTSVGLVIYPHRFGRAADK</sequence>
<evidence type="ECO:0000313" key="2">
    <source>
        <dbReference type="Proteomes" id="UP000197277"/>
    </source>
</evidence>
<accession>A0A246FLE2</accession>
<gene>
    <name evidence="1" type="ORF">CDA63_08325</name>
</gene>
<evidence type="ECO:0000313" key="1">
    <source>
        <dbReference type="EMBL" id="OWP63577.1"/>
    </source>
</evidence>
<comment type="caution">
    <text evidence="1">The sequence shown here is derived from an EMBL/GenBank/DDBJ whole genome shotgun (WGS) entry which is preliminary data.</text>
</comment>
<reference evidence="1 2" key="1">
    <citation type="submission" date="2017-06" db="EMBL/GenBank/DDBJ databases">
        <title>Hymenobacter amundsenii sp. nov. isolated from regoliths in Antarctica.</title>
        <authorList>
            <person name="Sedlacek I."/>
            <person name="Kralova S."/>
            <person name="Pantucek R."/>
            <person name="Svec P."/>
            <person name="Holochova P."/>
            <person name="Stankova E."/>
            <person name="Vrbovska V."/>
            <person name="Busse H.-J."/>
        </authorList>
    </citation>
    <scope>NUCLEOTIDE SEQUENCE [LARGE SCALE GENOMIC DNA]</scope>
    <source>
        <strain evidence="1 2">CCM 8682</strain>
    </source>
</reference>
<dbReference type="Proteomes" id="UP000197277">
    <property type="component" value="Unassembled WGS sequence"/>
</dbReference>
<dbReference type="EMBL" id="NIRR01000010">
    <property type="protein sequence ID" value="OWP63577.1"/>
    <property type="molecule type" value="Genomic_DNA"/>
</dbReference>
<dbReference type="AlphaFoldDB" id="A0A246FLE2"/>
<proteinExistence type="predicted"/>
<evidence type="ECO:0008006" key="3">
    <source>
        <dbReference type="Google" id="ProtNLM"/>
    </source>
</evidence>
<protein>
    <recommendedName>
        <fullName evidence="3">Outer membrane protein beta-barrel domain-containing protein</fullName>
    </recommendedName>
</protein>
<keyword evidence="2" id="KW-1185">Reference proteome</keyword>
<name>A0A246FLE2_9BACT</name>
<organism evidence="1 2">
    <name type="scientific">Hymenobacter amundsenii</name>
    <dbReference type="NCBI Taxonomy" id="2006685"/>
    <lineage>
        <taxon>Bacteria</taxon>
        <taxon>Pseudomonadati</taxon>
        <taxon>Bacteroidota</taxon>
        <taxon>Cytophagia</taxon>
        <taxon>Cytophagales</taxon>
        <taxon>Hymenobacteraceae</taxon>
        <taxon>Hymenobacter</taxon>
    </lineage>
</organism>